<keyword evidence="6" id="KW-0508">mRNA splicing</keyword>
<evidence type="ECO:0000256" key="4">
    <source>
        <dbReference type="ARBA" id="ARBA00022728"/>
    </source>
</evidence>
<keyword evidence="3" id="KW-0507">mRNA processing</keyword>
<dbReference type="InterPro" id="IPR032847">
    <property type="entry name" value="PRPF17"/>
</dbReference>
<evidence type="ECO:0000313" key="11">
    <source>
        <dbReference type="EMBL" id="KAH3667578.1"/>
    </source>
</evidence>
<dbReference type="FunFam" id="2.130.10.10:FF:000034">
    <property type="entry name" value="Pre-mRNA-processing factor 17, putative"/>
    <property type="match status" value="1"/>
</dbReference>
<name>A0A9P8T609_9ASCO</name>
<feature type="repeat" description="WD" evidence="9">
    <location>
        <begin position="303"/>
        <end position="344"/>
    </location>
</feature>
<dbReference type="Gene3D" id="2.130.10.10">
    <property type="entry name" value="YVTN repeat-like/Quinoprotein amine dehydrogenase"/>
    <property type="match status" value="1"/>
</dbReference>
<feature type="repeat" description="WD" evidence="9">
    <location>
        <begin position="387"/>
        <end position="428"/>
    </location>
</feature>
<feature type="compositionally biased region" description="Acidic residues" evidence="10">
    <location>
        <begin position="203"/>
        <end position="213"/>
    </location>
</feature>
<organism evidence="11 12">
    <name type="scientific">Ogataea polymorpha</name>
    <dbReference type="NCBI Taxonomy" id="460523"/>
    <lineage>
        <taxon>Eukaryota</taxon>
        <taxon>Fungi</taxon>
        <taxon>Dikarya</taxon>
        <taxon>Ascomycota</taxon>
        <taxon>Saccharomycotina</taxon>
        <taxon>Pichiomycetes</taxon>
        <taxon>Pichiales</taxon>
        <taxon>Pichiaceae</taxon>
        <taxon>Ogataea</taxon>
    </lineage>
</organism>
<evidence type="ECO:0000256" key="8">
    <source>
        <dbReference type="ARBA" id="ARBA00068146"/>
    </source>
</evidence>
<dbReference type="Pfam" id="PF00400">
    <property type="entry name" value="WD40"/>
    <property type="match status" value="4"/>
</dbReference>
<reference evidence="11" key="1">
    <citation type="journal article" date="2021" name="Open Biol.">
        <title>Shared evolutionary footprints suggest mitochondrial oxidative damage underlies multiple complex I losses in fungi.</title>
        <authorList>
            <person name="Schikora-Tamarit M.A."/>
            <person name="Marcet-Houben M."/>
            <person name="Nosek J."/>
            <person name="Gabaldon T."/>
        </authorList>
    </citation>
    <scope>NUCLEOTIDE SEQUENCE</scope>
    <source>
        <strain evidence="11">NCAIM Y.01608</strain>
    </source>
</reference>
<dbReference type="EMBL" id="JAEUBD010001062">
    <property type="protein sequence ID" value="KAH3667578.1"/>
    <property type="molecule type" value="Genomic_DNA"/>
</dbReference>
<dbReference type="CDD" id="cd00200">
    <property type="entry name" value="WD40"/>
    <property type="match status" value="1"/>
</dbReference>
<dbReference type="PRINTS" id="PR00320">
    <property type="entry name" value="GPROTEINBRPT"/>
</dbReference>
<dbReference type="PANTHER" id="PTHR43979:SF1">
    <property type="entry name" value="PRE-MRNA-PROCESSING FACTOR 17"/>
    <property type="match status" value="1"/>
</dbReference>
<dbReference type="InterPro" id="IPR001680">
    <property type="entry name" value="WD40_rpt"/>
</dbReference>
<feature type="region of interest" description="Disordered" evidence="10">
    <location>
        <begin position="68"/>
        <end position="108"/>
    </location>
</feature>
<protein>
    <recommendedName>
        <fullName evidence="8">Pre-mRNA-processing factor 17</fullName>
    </recommendedName>
</protein>
<dbReference type="GO" id="GO:0003729">
    <property type="term" value="F:mRNA binding"/>
    <property type="evidence" value="ECO:0007669"/>
    <property type="project" value="TreeGrafter"/>
</dbReference>
<dbReference type="PANTHER" id="PTHR43979">
    <property type="entry name" value="PRE-MRNA-PROCESSING FACTOR 17"/>
    <property type="match status" value="1"/>
</dbReference>
<evidence type="ECO:0000256" key="7">
    <source>
        <dbReference type="ARBA" id="ARBA00023242"/>
    </source>
</evidence>
<dbReference type="InterPro" id="IPR015943">
    <property type="entry name" value="WD40/YVTN_repeat-like_dom_sf"/>
</dbReference>
<dbReference type="AlphaFoldDB" id="A0A9P8T609"/>
<dbReference type="InterPro" id="IPR020472">
    <property type="entry name" value="WD40_PAC1"/>
</dbReference>
<accession>A0A9P8T609</accession>
<dbReference type="PROSITE" id="PS50294">
    <property type="entry name" value="WD_REPEATS_REGION"/>
    <property type="match status" value="3"/>
</dbReference>
<evidence type="ECO:0000256" key="9">
    <source>
        <dbReference type="PROSITE-ProRule" id="PRU00221"/>
    </source>
</evidence>
<evidence type="ECO:0000256" key="2">
    <source>
        <dbReference type="ARBA" id="ARBA00022574"/>
    </source>
</evidence>
<evidence type="ECO:0000256" key="1">
    <source>
        <dbReference type="ARBA" id="ARBA00004123"/>
    </source>
</evidence>
<dbReference type="InterPro" id="IPR036322">
    <property type="entry name" value="WD40_repeat_dom_sf"/>
</dbReference>
<feature type="compositionally biased region" description="Basic residues" evidence="10">
    <location>
        <begin position="144"/>
        <end position="158"/>
    </location>
</feature>
<feature type="compositionally biased region" description="Acidic residues" evidence="10">
    <location>
        <begin position="180"/>
        <end position="192"/>
    </location>
</feature>
<feature type="repeat" description="WD" evidence="9">
    <location>
        <begin position="259"/>
        <end position="301"/>
    </location>
</feature>
<keyword evidence="2 9" id="KW-0853">WD repeat</keyword>
<dbReference type="SMART" id="SM00320">
    <property type="entry name" value="WD40"/>
    <property type="match status" value="5"/>
</dbReference>
<dbReference type="Proteomes" id="UP000788993">
    <property type="component" value="Unassembled WGS sequence"/>
</dbReference>
<feature type="region of interest" description="Disordered" evidence="10">
    <location>
        <begin position="123"/>
        <end position="217"/>
    </location>
</feature>
<evidence type="ECO:0000256" key="5">
    <source>
        <dbReference type="ARBA" id="ARBA00022737"/>
    </source>
</evidence>
<keyword evidence="12" id="KW-1185">Reference proteome</keyword>
<feature type="region of interest" description="Disordered" evidence="10">
    <location>
        <begin position="43"/>
        <end position="62"/>
    </location>
</feature>
<sequence length="634" mass="70549">MSAISDSEKNAESSPNSCLKKFFVAWKSIFGFRSKKSKSTLIISSASSSSSSTSSSVDETSISDSRMSLLGYASDSDEDANSQLRLALAPTSESQEEPETQKVKGKRTITGFVETEVIDGLKFQRNKRLYEQGPNDPEKENTKSRKQRAKELKKRRKNKGDPKELDGENAYRGPWASYSESEDDSQLEEEEVQAPLEAASENGSEEEQPEEETTTFYGDSQYDYLGRTYMHVPNDVPTNLHKEPGSQRCYVPKRKIHTFAGHARGVQCLQFFPNSGHLLLTCGNDSSIKLWDVYHKRKLLRGFYGHMKPVKCVTFNSSGSHFLSCSYDETVKLWNTETGKCEFRKKLDGIPNVVRFIPNNDNEFLVGMSNKRIDHYDLRTGDVIQSYEHHTDAVNGLEFINDEDNFVSSSSDKSLRIWEVKVNMPVKLIADPKQFSMPFLKVHPRGFAFVAQSSDNTIQTFAASAEEKFKRNRDKTFTGHNSANYSIGLQFTPDGRTLMSGDSHGFAFFWDWRSTELISKLKVSSKPITCIDSHPQESSMVALAGADGKVKAGSKVSTLLVAAKTLTRSSESKPSSWLSNSNMVLCTSLSPDLSESNLLVPMASSSSMKIIVGDFSLASSKASRTSLAPSPINI</sequence>
<comment type="caution">
    <text evidence="11">The sequence shown here is derived from an EMBL/GenBank/DDBJ whole genome shotgun (WGS) entry which is preliminary data.</text>
</comment>
<keyword evidence="4" id="KW-0747">Spliceosome</keyword>
<gene>
    <name evidence="11" type="ORF">OGATHE_003101</name>
</gene>
<dbReference type="PROSITE" id="PS50082">
    <property type="entry name" value="WD_REPEATS_2"/>
    <property type="match status" value="3"/>
</dbReference>
<dbReference type="PROSITE" id="PS00678">
    <property type="entry name" value="WD_REPEATS_1"/>
    <property type="match status" value="1"/>
</dbReference>
<evidence type="ECO:0000256" key="6">
    <source>
        <dbReference type="ARBA" id="ARBA00023187"/>
    </source>
</evidence>
<dbReference type="InterPro" id="IPR019775">
    <property type="entry name" value="WD40_repeat_CS"/>
</dbReference>
<dbReference type="GO" id="GO:0071013">
    <property type="term" value="C:catalytic step 2 spliceosome"/>
    <property type="evidence" value="ECO:0007669"/>
    <property type="project" value="InterPro"/>
</dbReference>
<evidence type="ECO:0000256" key="3">
    <source>
        <dbReference type="ARBA" id="ARBA00022664"/>
    </source>
</evidence>
<keyword evidence="5" id="KW-0677">Repeat</keyword>
<reference evidence="11" key="2">
    <citation type="submission" date="2021-01" db="EMBL/GenBank/DDBJ databases">
        <authorList>
            <person name="Schikora-Tamarit M.A."/>
        </authorList>
    </citation>
    <scope>NUCLEOTIDE SEQUENCE</scope>
    <source>
        <strain evidence="11">NCAIM Y.01608</strain>
    </source>
</reference>
<comment type="subcellular location">
    <subcellularLocation>
        <location evidence="1">Nucleus</location>
    </subcellularLocation>
</comment>
<dbReference type="GO" id="GO:0000398">
    <property type="term" value="P:mRNA splicing, via spliceosome"/>
    <property type="evidence" value="ECO:0007669"/>
    <property type="project" value="InterPro"/>
</dbReference>
<evidence type="ECO:0000313" key="12">
    <source>
        <dbReference type="Proteomes" id="UP000788993"/>
    </source>
</evidence>
<evidence type="ECO:0000256" key="10">
    <source>
        <dbReference type="SAM" id="MobiDB-lite"/>
    </source>
</evidence>
<proteinExistence type="predicted"/>
<dbReference type="SUPFAM" id="SSF50978">
    <property type="entry name" value="WD40 repeat-like"/>
    <property type="match status" value="1"/>
</dbReference>
<keyword evidence="7" id="KW-0539">Nucleus</keyword>